<dbReference type="InterPro" id="IPR024507">
    <property type="entry name" value="AtzH-like"/>
</dbReference>
<name>A0ABN2PDX8_9ACTN</name>
<comment type="caution">
    <text evidence="3">The sequence shown here is derived from an EMBL/GenBank/DDBJ whole genome shotgun (WGS) entry which is preliminary data.</text>
</comment>
<sequence>MSSRPRLPEPDGLREAFWAHERALTAGDGAALAGLVAPGPATVLGDADGLRVGHDAVAATLRGRAATPRRVTAAHVQTVDADHALVVAVLADAAPGAGTAARGQQTQLWARTDEGWRVTATHLSAPAPAFDPRIWREVGDPLVPASGAGPLVGRTVAVKDTVAVAGRRRGAGVDAWLARATPERQHAPVVEALLEAGAAVRGLARCDELAWSLTGDHPVHGAPPNPAAPGRLPGGSTSGPASAVALGHADVGLGTDTAGSVRVPASYQGLWGVRTTHGAVPRGGVLPLAGSYDAVGWLTRDPDLLAAVGDVLLPAAPTGPAGAVARPGSTELVVCSELLAVADPEVAGVVEAYADRAGMVLREPFDASVLPGWRQAFSTVQAHEAHHAHGRWVAARADGEIGDDVRGRFAAAAGLDADDVRRAVAVAATARRRVLELVGDRVLLLPAAPGVAPRLDAGREELARTRETTLRLTCLAGLAGLPAVTVPGTTAGGLPAGVCLLAAPGRDRDLLDLARRLHP</sequence>
<evidence type="ECO:0000259" key="2">
    <source>
        <dbReference type="Pfam" id="PF01425"/>
    </source>
</evidence>
<dbReference type="Pfam" id="PF01425">
    <property type="entry name" value="Amidase"/>
    <property type="match status" value="1"/>
</dbReference>
<evidence type="ECO:0000313" key="3">
    <source>
        <dbReference type="EMBL" id="GAA1918146.1"/>
    </source>
</evidence>
<evidence type="ECO:0000256" key="1">
    <source>
        <dbReference type="SAM" id="MobiDB-lite"/>
    </source>
</evidence>
<dbReference type="SUPFAM" id="SSF75304">
    <property type="entry name" value="Amidase signature (AS) enzymes"/>
    <property type="match status" value="1"/>
</dbReference>
<dbReference type="Gene3D" id="3.10.450.50">
    <property type="match status" value="1"/>
</dbReference>
<dbReference type="InterPro" id="IPR023631">
    <property type="entry name" value="Amidase_dom"/>
</dbReference>
<dbReference type="RefSeq" id="WP_344006582.1">
    <property type="nucleotide sequence ID" value="NZ_BAAAMY010000004.1"/>
</dbReference>
<keyword evidence="4" id="KW-1185">Reference proteome</keyword>
<gene>
    <name evidence="3" type="ORF">GCM10009737_19500</name>
</gene>
<feature type="region of interest" description="Disordered" evidence="1">
    <location>
        <begin position="217"/>
        <end position="243"/>
    </location>
</feature>
<proteinExistence type="predicted"/>
<reference evidence="3 4" key="1">
    <citation type="journal article" date="2019" name="Int. J. Syst. Evol. Microbiol.">
        <title>The Global Catalogue of Microorganisms (GCM) 10K type strain sequencing project: providing services to taxonomists for standard genome sequencing and annotation.</title>
        <authorList>
            <consortium name="The Broad Institute Genomics Platform"/>
            <consortium name="The Broad Institute Genome Sequencing Center for Infectious Disease"/>
            <person name="Wu L."/>
            <person name="Ma J."/>
        </authorList>
    </citation>
    <scope>NUCLEOTIDE SEQUENCE [LARGE SCALE GENOMIC DNA]</scope>
    <source>
        <strain evidence="3 4">JCM 14046</strain>
    </source>
</reference>
<protein>
    <recommendedName>
        <fullName evidence="2">Amidase domain-containing protein</fullName>
    </recommendedName>
</protein>
<accession>A0ABN2PDX8</accession>
<dbReference type="Proteomes" id="UP001501612">
    <property type="component" value="Unassembled WGS sequence"/>
</dbReference>
<dbReference type="PANTHER" id="PTHR46310">
    <property type="entry name" value="AMIDASE 1"/>
    <property type="match status" value="1"/>
</dbReference>
<organism evidence="3 4">
    <name type="scientific">Nocardioides lentus</name>
    <dbReference type="NCBI Taxonomy" id="338077"/>
    <lineage>
        <taxon>Bacteria</taxon>
        <taxon>Bacillati</taxon>
        <taxon>Actinomycetota</taxon>
        <taxon>Actinomycetes</taxon>
        <taxon>Propionibacteriales</taxon>
        <taxon>Nocardioidaceae</taxon>
        <taxon>Nocardioides</taxon>
    </lineage>
</organism>
<dbReference type="PANTHER" id="PTHR46310:SF7">
    <property type="entry name" value="AMIDASE 1"/>
    <property type="match status" value="1"/>
</dbReference>
<dbReference type="EMBL" id="BAAAMY010000004">
    <property type="protein sequence ID" value="GAA1918146.1"/>
    <property type="molecule type" value="Genomic_DNA"/>
</dbReference>
<dbReference type="InterPro" id="IPR036928">
    <property type="entry name" value="AS_sf"/>
</dbReference>
<feature type="domain" description="Amidase" evidence="2">
    <location>
        <begin position="148"/>
        <end position="308"/>
    </location>
</feature>
<dbReference type="Gene3D" id="3.90.1300.10">
    <property type="entry name" value="Amidase signature (AS) domain"/>
    <property type="match status" value="1"/>
</dbReference>
<dbReference type="Pfam" id="PF11533">
    <property type="entry name" value="AtzH-like"/>
    <property type="match status" value="1"/>
</dbReference>
<evidence type="ECO:0000313" key="4">
    <source>
        <dbReference type="Proteomes" id="UP001501612"/>
    </source>
</evidence>